<reference evidence="1" key="1">
    <citation type="submission" date="2022-08" db="EMBL/GenBank/DDBJ databases">
        <title>Genome Sequence of Fusarium decemcellulare.</title>
        <authorList>
            <person name="Buettner E."/>
        </authorList>
    </citation>
    <scope>NUCLEOTIDE SEQUENCE</scope>
    <source>
        <strain evidence="1">Babe19</strain>
    </source>
</reference>
<keyword evidence="2" id="KW-1185">Reference proteome</keyword>
<sequence length="360" mass="42061">MLRLNNQSWSALSLALKASLTFFVLILFYQAYWFYNEWEGSHPVDDILENDAVPLLHPHGGSECLPPLNSSLIDEADSILKRCQQFAPYPLSGVRIATVTAHFGTPQEHYQRALETHLLHSMIHDTRLEVMCHPVVDSLWNKPAFILSLLLDEMMKPAEERLEWLFWVDRDTLILDQCRPISNFLPPHVSSERRDTERRKETDDETHLLVTNDWNGLNNGVFFVRVNQWAIELFSDIAAFRYYRPNVSLPFTEQTAMEIVMNETKFRRNVQLVPQEWFNSYAKGTPTEFEERQDVEGLEDYHARRGDFLIHFAGRPGRNKLINQWVKMLTRTKGVWEPEQVQRDVTQGIQKFWAKLGDST</sequence>
<protein>
    <submittedName>
        <fullName evidence="1">Uncharacterized protein</fullName>
    </submittedName>
</protein>
<accession>A0ACC1SUW6</accession>
<comment type="caution">
    <text evidence="1">The sequence shown here is derived from an EMBL/GenBank/DDBJ whole genome shotgun (WGS) entry which is preliminary data.</text>
</comment>
<proteinExistence type="predicted"/>
<name>A0ACC1SUW6_9HYPO</name>
<evidence type="ECO:0000313" key="2">
    <source>
        <dbReference type="Proteomes" id="UP001148629"/>
    </source>
</evidence>
<dbReference type="Proteomes" id="UP001148629">
    <property type="component" value="Unassembled WGS sequence"/>
</dbReference>
<organism evidence="1 2">
    <name type="scientific">Fusarium decemcellulare</name>
    <dbReference type="NCBI Taxonomy" id="57161"/>
    <lineage>
        <taxon>Eukaryota</taxon>
        <taxon>Fungi</taxon>
        <taxon>Dikarya</taxon>
        <taxon>Ascomycota</taxon>
        <taxon>Pezizomycotina</taxon>
        <taxon>Sordariomycetes</taxon>
        <taxon>Hypocreomycetidae</taxon>
        <taxon>Hypocreales</taxon>
        <taxon>Nectriaceae</taxon>
        <taxon>Fusarium</taxon>
        <taxon>Fusarium decemcellulare species complex</taxon>
    </lineage>
</organism>
<evidence type="ECO:0000313" key="1">
    <source>
        <dbReference type="EMBL" id="KAJ3546865.1"/>
    </source>
</evidence>
<gene>
    <name evidence="1" type="ORF">NM208_g1794</name>
</gene>
<dbReference type="EMBL" id="JANRMS010000098">
    <property type="protein sequence ID" value="KAJ3546865.1"/>
    <property type="molecule type" value="Genomic_DNA"/>
</dbReference>